<dbReference type="GO" id="GO:1904680">
    <property type="term" value="F:peptide transmembrane transporter activity"/>
    <property type="evidence" value="ECO:0007669"/>
    <property type="project" value="TreeGrafter"/>
</dbReference>
<dbReference type="Gene3D" id="3.10.105.10">
    <property type="entry name" value="Dipeptide-binding Protein, Domain 3"/>
    <property type="match status" value="1"/>
</dbReference>
<protein>
    <submittedName>
        <fullName evidence="7">ABC-type transport system substrate-binding protein</fullName>
    </submittedName>
</protein>
<dbReference type="RefSeq" id="WP_184203202.1">
    <property type="nucleotide sequence ID" value="NZ_JACHGW010000005.1"/>
</dbReference>
<evidence type="ECO:0000256" key="3">
    <source>
        <dbReference type="ARBA" id="ARBA00022448"/>
    </source>
</evidence>
<comment type="subcellular location">
    <subcellularLocation>
        <location evidence="1">Cell envelope</location>
    </subcellularLocation>
</comment>
<feature type="chain" id="PRO_5030988644" evidence="5">
    <location>
        <begin position="29"/>
        <end position="554"/>
    </location>
</feature>
<dbReference type="Gene3D" id="3.90.76.10">
    <property type="entry name" value="Dipeptide-binding Protein, Domain 1"/>
    <property type="match status" value="1"/>
</dbReference>
<evidence type="ECO:0000256" key="1">
    <source>
        <dbReference type="ARBA" id="ARBA00004196"/>
    </source>
</evidence>
<evidence type="ECO:0000313" key="8">
    <source>
        <dbReference type="Proteomes" id="UP000520814"/>
    </source>
</evidence>
<dbReference type="SUPFAM" id="SSF53850">
    <property type="entry name" value="Periplasmic binding protein-like II"/>
    <property type="match status" value="1"/>
</dbReference>
<keyword evidence="4 5" id="KW-0732">Signal</keyword>
<dbReference type="GO" id="GO:0042597">
    <property type="term" value="C:periplasmic space"/>
    <property type="evidence" value="ECO:0007669"/>
    <property type="project" value="UniProtKB-ARBA"/>
</dbReference>
<dbReference type="Proteomes" id="UP000520814">
    <property type="component" value="Unassembled WGS sequence"/>
</dbReference>
<dbReference type="AlphaFoldDB" id="A0A7W9SWF5"/>
<dbReference type="PANTHER" id="PTHR30290">
    <property type="entry name" value="PERIPLASMIC BINDING COMPONENT OF ABC TRANSPORTER"/>
    <property type="match status" value="1"/>
</dbReference>
<dbReference type="GO" id="GO:0043190">
    <property type="term" value="C:ATP-binding cassette (ABC) transporter complex"/>
    <property type="evidence" value="ECO:0007669"/>
    <property type="project" value="InterPro"/>
</dbReference>
<dbReference type="Gene3D" id="3.40.190.10">
    <property type="entry name" value="Periplasmic binding protein-like II"/>
    <property type="match status" value="1"/>
</dbReference>
<dbReference type="EMBL" id="JACHGW010000005">
    <property type="protein sequence ID" value="MBB6053174.1"/>
    <property type="molecule type" value="Genomic_DNA"/>
</dbReference>
<accession>A0A7W9SWF5</accession>
<keyword evidence="8" id="KW-1185">Reference proteome</keyword>
<feature type="signal peptide" evidence="5">
    <location>
        <begin position="1"/>
        <end position="28"/>
    </location>
</feature>
<comment type="caution">
    <text evidence="7">The sequence shown here is derived from an EMBL/GenBank/DDBJ whole genome shotgun (WGS) entry which is preliminary data.</text>
</comment>
<dbReference type="InterPro" id="IPR030678">
    <property type="entry name" value="Peptide/Ni-bd"/>
</dbReference>
<organism evidence="7 8">
    <name type="scientific">Armatimonas rosea</name>
    <dbReference type="NCBI Taxonomy" id="685828"/>
    <lineage>
        <taxon>Bacteria</taxon>
        <taxon>Bacillati</taxon>
        <taxon>Armatimonadota</taxon>
        <taxon>Armatimonadia</taxon>
        <taxon>Armatimonadales</taxon>
        <taxon>Armatimonadaceae</taxon>
        <taxon>Armatimonas</taxon>
    </lineage>
</organism>
<sequence>MTPSNPPQSSTLTRRGFCALSLSLLSLALTGCPSSNSSGGGAGGGGSVPGVLRYPIATEPSTLDPHRAQDGPTIDLLQNAHMGLVGWNDKTEVTPLAAKELPKISADGKVYTFVLRDGLKFHNGRAVTADDVKYSLTRALDPKLASPVAGSYLDDIQGAKELAAGKATELTGVKVIDKSTVEITLVGSRPYFLGKFTYPTAYILAKEEIEKGPTLPSGAKTIGSENAATVGCGPFKLTNYTPQKSVTLEANKDWVLGAPKLTKVERPIILDTKTARLQYDSGLVDIIALEKGDYEKDKSDPKYAGQVQTFNRASTYYVGLNQKAYAPFKNAKVRQAFAHATNKEEIKKGVLLDVNTAAECVVPEGMPGYDPAFKGYPYDEAKAKALLAEAGFPDGKGLPPLTLCFRQQQPDIVKTAQVLKEQWSKVGIPVELREMEYASLINAMDRDEVVYFHRWGADYPDPQNYLSLLLTTTGAENHVGYSNPEYDKLCAAADVETDPKKRLEMYAKAQRMVVDDAPWIPVYYQRDMELIKPHVTGIKDGLLGHLPLVTVEVK</sequence>
<evidence type="ECO:0000256" key="4">
    <source>
        <dbReference type="ARBA" id="ARBA00022729"/>
    </source>
</evidence>
<evidence type="ECO:0000256" key="2">
    <source>
        <dbReference type="ARBA" id="ARBA00005695"/>
    </source>
</evidence>
<dbReference type="CDD" id="cd08504">
    <property type="entry name" value="PBP2_OppA"/>
    <property type="match status" value="1"/>
</dbReference>
<gene>
    <name evidence="7" type="ORF">HNQ39_005006</name>
</gene>
<dbReference type="InterPro" id="IPR039424">
    <property type="entry name" value="SBP_5"/>
</dbReference>
<dbReference type="GO" id="GO:0030313">
    <property type="term" value="C:cell envelope"/>
    <property type="evidence" value="ECO:0007669"/>
    <property type="project" value="UniProtKB-SubCell"/>
</dbReference>
<dbReference type="InterPro" id="IPR000914">
    <property type="entry name" value="SBP_5_dom"/>
</dbReference>
<name>A0A7W9SWF5_ARMRO</name>
<keyword evidence="3" id="KW-0813">Transport</keyword>
<proteinExistence type="inferred from homology"/>
<dbReference type="Pfam" id="PF00496">
    <property type="entry name" value="SBP_bac_5"/>
    <property type="match status" value="1"/>
</dbReference>
<evidence type="ECO:0000259" key="6">
    <source>
        <dbReference type="Pfam" id="PF00496"/>
    </source>
</evidence>
<evidence type="ECO:0000256" key="5">
    <source>
        <dbReference type="SAM" id="SignalP"/>
    </source>
</evidence>
<dbReference type="GO" id="GO:0015833">
    <property type="term" value="P:peptide transport"/>
    <property type="evidence" value="ECO:0007669"/>
    <property type="project" value="TreeGrafter"/>
</dbReference>
<reference evidence="7 8" key="1">
    <citation type="submission" date="2020-08" db="EMBL/GenBank/DDBJ databases">
        <title>Genomic Encyclopedia of Type Strains, Phase IV (KMG-IV): sequencing the most valuable type-strain genomes for metagenomic binning, comparative biology and taxonomic classification.</title>
        <authorList>
            <person name="Goeker M."/>
        </authorList>
    </citation>
    <scope>NUCLEOTIDE SEQUENCE [LARGE SCALE GENOMIC DNA]</scope>
    <source>
        <strain evidence="7 8">DSM 23562</strain>
    </source>
</reference>
<feature type="domain" description="Solute-binding protein family 5" evidence="6">
    <location>
        <begin position="92"/>
        <end position="476"/>
    </location>
</feature>
<dbReference type="PANTHER" id="PTHR30290:SF10">
    <property type="entry name" value="PERIPLASMIC OLIGOPEPTIDE-BINDING PROTEIN-RELATED"/>
    <property type="match status" value="1"/>
</dbReference>
<dbReference type="PIRSF" id="PIRSF002741">
    <property type="entry name" value="MppA"/>
    <property type="match status" value="1"/>
</dbReference>
<evidence type="ECO:0000313" key="7">
    <source>
        <dbReference type="EMBL" id="MBB6053174.1"/>
    </source>
</evidence>
<comment type="similarity">
    <text evidence="2">Belongs to the bacterial solute-binding protein 5 family.</text>
</comment>